<accession>A0A8S0WEQ8</accession>
<organism evidence="2 3">
    <name type="scientific">Cyclocybe aegerita</name>
    <name type="common">Black poplar mushroom</name>
    <name type="synonym">Agrocybe aegerita</name>
    <dbReference type="NCBI Taxonomy" id="1973307"/>
    <lineage>
        <taxon>Eukaryota</taxon>
        <taxon>Fungi</taxon>
        <taxon>Dikarya</taxon>
        <taxon>Basidiomycota</taxon>
        <taxon>Agaricomycotina</taxon>
        <taxon>Agaricomycetes</taxon>
        <taxon>Agaricomycetidae</taxon>
        <taxon>Agaricales</taxon>
        <taxon>Agaricineae</taxon>
        <taxon>Bolbitiaceae</taxon>
        <taxon>Cyclocybe</taxon>
    </lineage>
</organism>
<feature type="region of interest" description="Disordered" evidence="1">
    <location>
        <begin position="188"/>
        <end position="209"/>
    </location>
</feature>
<reference evidence="2 3" key="1">
    <citation type="submission" date="2020-01" db="EMBL/GenBank/DDBJ databases">
        <authorList>
            <person name="Gupta K D."/>
        </authorList>
    </citation>
    <scope>NUCLEOTIDE SEQUENCE [LARGE SCALE GENOMIC DNA]</scope>
</reference>
<comment type="caution">
    <text evidence="2">The sequence shown here is derived from an EMBL/GenBank/DDBJ whole genome shotgun (WGS) entry which is preliminary data.</text>
</comment>
<keyword evidence="3" id="KW-1185">Reference proteome</keyword>
<feature type="compositionally biased region" description="Basic and acidic residues" evidence="1">
    <location>
        <begin position="192"/>
        <end position="206"/>
    </location>
</feature>
<dbReference type="AlphaFoldDB" id="A0A8S0WEQ8"/>
<evidence type="ECO:0000313" key="3">
    <source>
        <dbReference type="Proteomes" id="UP000467700"/>
    </source>
</evidence>
<evidence type="ECO:0000256" key="1">
    <source>
        <dbReference type="SAM" id="MobiDB-lite"/>
    </source>
</evidence>
<dbReference type="Proteomes" id="UP000467700">
    <property type="component" value="Unassembled WGS sequence"/>
</dbReference>
<gene>
    <name evidence="2" type="ORF">AAE3_LOCUS2564</name>
</gene>
<protein>
    <submittedName>
        <fullName evidence="2">Uncharacterized protein</fullName>
    </submittedName>
</protein>
<proteinExistence type="predicted"/>
<sequence length="279" mass="30821">MMLPTVPNDELDPNYIAGHLGEAISCVVPDLEAFPRPVPPPTTTSTPFNVPEHCLVIVYCPHSLGRQSRAPANPAAHRKRPGCLLAAMIYERELPITDRLLAALDANSVEQPALDKPMPRLLTYKTLASTQPYDHSSPQNDHPHPTALTSDTFEVSLQSNSLKAQESSCTLSRFYNLYSDEPNIPLLLPNNSEKEPNKNENKDHSNNKCTPHLHHTNEGRHRIHRHRLWHQLPLEESTKSTTPDASDATIADNPAMSSLIAITIPALILSANPHPVPVC</sequence>
<name>A0A8S0WEQ8_CYCAE</name>
<evidence type="ECO:0000313" key="2">
    <source>
        <dbReference type="EMBL" id="CAA7260323.1"/>
    </source>
</evidence>
<dbReference type="EMBL" id="CACVBS010000029">
    <property type="protein sequence ID" value="CAA7260323.1"/>
    <property type="molecule type" value="Genomic_DNA"/>
</dbReference>